<sequence>MAGTTGKGLRYPSAGDNPAIHTDFANLASDVDSELDNYALLTGATFTGDVQLGTSVGIIFEGSTADGFETTLTVVDPTADRIITFPNATTTVVGTDVAQTLTNKTLTSPIINNPTFTGQASGLQIAVADAIVFEGTTADAYELTLSAGDPTADRTITIPDETGTLTTQANVLDYARTIGLMLGGM</sequence>
<evidence type="ECO:0008006" key="2">
    <source>
        <dbReference type="Google" id="ProtNLM"/>
    </source>
</evidence>
<gene>
    <name evidence="1" type="ORF">UFOVP655_83</name>
</gene>
<evidence type="ECO:0000313" key="1">
    <source>
        <dbReference type="EMBL" id="CAB4156631.1"/>
    </source>
</evidence>
<reference evidence="1" key="1">
    <citation type="submission" date="2020-04" db="EMBL/GenBank/DDBJ databases">
        <authorList>
            <person name="Chiriac C."/>
            <person name="Salcher M."/>
            <person name="Ghai R."/>
            <person name="Kavagutti S V."/>
        </authorList>
    </citation>
    <scope>NUCLEOTIDE SEQUENCE</scope>
</reference>
<name>A0A6J5NGI1_9CAUD</name>
<accession>A0A6J5NGI1</accession>
<protein>
    <recommendedName>
        <fullName evidence="2">Bacteriophage lambda, Stf, side tail fibre-repeat-2</fullName>
    </recommendedName>
</protein>
<proteinExistence type="predicted"/>
<dbReference type="EMBL" id="LR796637">
    <property type="protein sequence ID" value="CAB4156631.1"/>
    <property type="molecule type" value="Genomic_DNA"/>
</dbReference>
<organism evidence="1">
    <name type="scientific">uncultured Caudovirales phage</name>
    <dbReference type="NCBI Taxonomy" id="2100421"/>
    <lineage>
        <taxon>Viruses</taxon>
        <taxon>Duplodnaviria</taxon>
        <taxon>Heunggongvirae</taxon>
        <taxon>Uroviricota</taxon>
        <taxon>Caudoviricetes</taxon>
        <taxon>Peduoviridae</taxon>
        <taxon>Maltschvirus</taxon>
        <taxon>Maltschvirus maltsch</taxon>
    </lineage>
</organism>